<comment type="caution">
    <text evidence="2">The sequence shown here is derived from an EMBL/GenBank/DDBJ whole genome shotgun (WGS) entry which is preliminary data.</text>
</comment>
<dbReference type="EMBL" id="SSFO01000065">
    <property type="protein sequence ID" value="TXI34529.1"/>
    <property type="molecule type" value="Genomic_DNA"/>
</dbReference>
<evidence type="ECO:0000313" key="2">
    <source>
        <dbReference type="EMBL" id="TXI34529.1"/>
    </source>
</evidence>
<protein>
    <submittedName>
        <fullName evidence="2">Uncharacterized protein</fullName>
    </submittedName>
</protein>
<accession>A0A5C7WBN3</accession>
<keyword evidence="1" id="KW-1133">Transmembrane helix</keyword>
<organism evidence="2 3">
    <name type="scientific">Aquipseudomonas alcaligenes</name>
    <name type="common">Pseudomonas alcaligenes</name>
    <dbReference type="NCBI Taxonomy" id="43263"/>
    <lineage>
        <taxon>Bacteria</taxon>
        <taxon>Pseudomonadati</taxon>
        <taxon>Pseudomonadota</taxon>
        <taxon>Gammaproteobacteria</taxon>
        <taxon>Pseudomonadales</taxon>
        <taxon>Pseudomonadaceae</taxon>
        <taxon>Aquipseudomonas</taxon>
    </lineage>
</organism>
<sequence length="114" mass="12505">MENSDVYLLIILELGVIGSALYAACRDAYINFKESRGSAFGVARRGENSMSIIYAGYGASMTSFLALVTNAEGVSGHKVALLVAPFISLTYLFFFSSWFRNSILFRIAGRIKND</sequence>
<proteinExistence type="predicted"/>
<evidence type="ECO:0000256" key="1">
    <source>
        <dbReference type="SAM" id="Phobius"/>
    </source>
</evidence>
<dbReference type="Proteomes" id="UP000321110">
    <property type="component" value="Unassembled WGS sequence"/>
</dbReference>
<keyword evidence="1" id="KW-0812">Transmembrane</keyword>
<reference evidence="2 3" key="1">
    <citation type="submission" date="2018-09" db="EMBL/GenBank/DDBJ databases">
        <title>Metagenome Assembled Genomes from an Advanced Water Purification Facility.</title>
        <authorList>
            <person name="Stamps B.W."/>
            <person name="Spear J.R."/>
        </authorList>
    </citation>
    <scope>NUCLEOTIDE SEQUENCE [LARGE SCALE GENOMIC DNA]</scope>
    <source>
        <strain evidence="2">Bin_52_1</strain>
    </source>
</reference>
<feature type="transmembrane region" description="Helical" evidence="1">
    <location>
        <begin position="46"/>
        <end position="67"/>
    </location>
</feature>
<keyword evidence="1" id="KW-0472">Membrane</keyword>
<feature type="transmembrane region" description="Helical" evidence="1">
    <location>
        <begin position="6"/>
        <end position="25"/>
    </location>
</feature>
<evidence type="ECO:0000313" key="3">
    <source>
        <dbReference type="Proteomes" id="UP000321110"/>
    </source>
</evidence>
<dbReference type="AlphaFoldDB" id="A0A5C7WBN3"/>
<feature type="transmembrane region" description="Helical" evidence="1">
    <location>
        <begin position="79"/>
        <end position="99"/>
    </location>
</feature>
<gene>
    <name evidence="2" type="ORF">E6Q69_03650</name>
</gene>
<name>A0A5C7WBN3_AQUAC</name>